<comment type="caution">
    <text evidence="3">The sequence shown here is derived from an EMBL/GenBank/DDBJ whole genome shotgun (WGS) entry which is preliminary data.</text>
</comment>
<dbReference type="EMBL" id="JANCPR020000038">
    <property type="protein sequence ID" value="MDJ1136269.1"/>
    <property type="molecule type" value="Genomic_DNA"/>
</dbReference>
<dbReference type="InterPro" id="IPR001387">
    <property type="entry name" value="Cro/C1-type_HTH"/>
</dbReference>
<dbReference type="Pfam" id="PF01381">
    <property type="entry name" value="HTH_3"/>
    <property type="match status" value="1"/>
</dbReference>
<keyword evidence="4" id="KW-1185">Reference proteome</keyword>
<evidence type="ECO:0000313" key="4">
    <source>
        <dbReference type="Proteomes" id="UP001214441"/>
    </source>
</evidence>
<feature type="domain" description="HTH cro/C1-type" evidence="2">
    <location>
        <begin position="11"/>
        <end position="66"/>
    </location>
</feature>
<protein>
    <submittedName>
        <fullName evidence="3">Helix-turn-helix transcriptional regulator</fullName>
    </submittedName>
</protein>
<evidence type="ECO:0000256" key="1">
    <source>
        <dbReference type="SAM" id="MobiDB-lite"/>
    </source>
</evidence>
<dbReference type="Proteomes" id="UP001214441">
    <property type="component" value="Unassembled WGS sequence"/>
</dbReference>
<proteinExistence type="predicted"/>
<dbReference type="RefSeq" id="WP_274047000.1">
    <property type="nucleotide sequence ID" value="NZ_JANCPR020000038.1"/>
</dbReference>
<organism evidence="3 4">
    <name type="scientific">Streptomyces iconiensis</name>
    <dbReference type="NCBI Taxonomy" id="1384038"/>
    <lineage>
        <taxon>Bacteria</taxon>
        <taxon>Bacillati</taxon>
        <taxon>Actinomycetota</taxon>
        <taxon>Actinomycetes</taxon>
        <taxon>Kitasatosporales</taxon>
        <taxon>Streptomycetaceae</taxon>
        <taxon>Streptomyces</taxon>
    </lineage>
</organism>
<evidence type="ECO:0000313" key="3">
    <source>
        <dbReference type="EMBL" id="MDJ1136269.1"/>
    </source>
</evidence>
<sequence length="304" mass="31690">MPARHFDRALVRAVRRSAERSQGDVAATVGVGTSSVAGWEADSPTEPEPEKLPALARALDRGLDDLFPRAGLPDLADLRCDAGLYQYETSEIIGTKSAGPVRGAERGVRRLKDRYVPLLAEAYGVTVDALLAAQERSFGNAVPDADGTTAIPVSIGEKINYLLQHSFPVGQAPGDEEIATGVNTTEGSEVTDAEEIAALRAGQATSASPVVIEGLADFFGVSKLFFASNEDVVRQVVEGLQALSALQHGSLGALAARGLGDEGLPPALIAQINRIAQEFSAVAPGNAQPRHSGTEPETGESAGE</sequence>
<name>A0ABT7A5H8_9ACTN</name>
<dbReference type="Gene3D" id="1.10.260.40">
    <property type="entry name" value="lambda repressor-like DNA-binding domains"/>
    <property type="match status" value="2"/>
</dbReference>
<dbReference type="InterPro" id="IPR010982">
    <property type="entry name" value="Lambda_DNA-bd_dom_sf"/>
</dbReference>
<dbReference type="PROSITE" id="PS50943">
    <property type="entry name" value="HTH_CROC1"/>
    <property type="match status" value="1"/>
</dbReference>
<dbReference type="CDD" id="cd00093">
    <property type="entry name" value="HTH_XRE"/>
    <property type="match status" value="1"/>
</dbReference>
<dbReference type="SUPFAM" id="SSF47413">
    <property type="entry name" value="lambda repressor-like DNA-binding domains"/>
    <property type="match status" value="1"/>
</dbReference>
<dbReference type="SMART" id="SM00530">
    <property type="entry name" value="HTH_XRE"/>
    <property type="match status" value="2"/>
</dbReference>
<accession>A0ABT7A5H8</accession>
<feature type="region of interest" description="Disordered" evidence="1">
    <location>
        <begin position="283"/>
        <end position="304"/>
    </location>
</feature>
<gene>
    <name evidence="3" type="ORF">NMN56_030850</name>
</gene>
<evidence type="ECO:0000259" key="2">
    <source>
        <dbReference type="PROSITE" id="PS50943"/>
    </source>
</evidence>
<reference evidence="3 4" key="1">
    <citation type="submission" date="2023-05" db="EMBL/GenBank/DDBJ databases">
        <title>Streptantibioticus silvisoli sp. nov., acidotolerant actinomycetes 1 from pine litter.</title>
        <authorList>
            <person name="Swiecimska M."/>
            <person name="Golinska P."/>
            <person name="Sangal V."/>
            <person name="Wachnowicz B."/>
            <person name="Goodfellow M."/>
        </authorList>
    </citation>
    <scope>NUCLEOTIDE SEQUENCE [LARGE SCALE GENOMIC DNA]</scope>
    <source>
        <strain evidence="3 4">DSM 42109</strain>
    </source>
</reference>